<evidence type="ECO:0000256" key="6">
    <source>
        <dbReference type="ARBA" id="ARBA00023306"/>
    </source>
</evidence>
<feature type="repeat" description="TPR" evidence="7">
    <location>
        <begin position="330"/>
        <end position="363"/>
    </location>
</feature>
<dbReference type="EMBL" id="ML977140">
    <property type="protein sequence ID" value="KAF1991130.1"/>
    <property type="molecule type" value="Genomic_DNA"/>
</dbReference>
<evidence type="ECO:0000313" key="10">
    <source>
        <dbReference type="Proteomes" id="UP000800041"/>
    </source>
</evidence>
<feature type="compositionally biased region" description="Acidic residues" evidence="8">
    <location>
        <begin position="680"/>
        <end position="694"/>
    </location>
</feature>
<gene>
    <name evidence="9" type="ORF">K402DRAFT_400604</name>
</gene>
<evidence type="ECO:0000256" key="5">
    <source>
        <dbReference type="ARBA" id="ARBA00022803"/>
    </source>
</evidence>
<dbReference type="PANTHER" id="PTHR12558">
    <property type="entry name" value="CELL DIVISION CYCLE 16,23,27"/>
    <property type="match status" value="1"/>
</dbReference>
<feature type="repeat" description="TPR" evidence="7">
    <location>
        <begin position="498"/>
        <end position="531"/>
    </location>
</feature>
<evidence type="ECO:0000256" key="7">
    <source>
        <dbReference type="PROSITE-ProRule" id="PRU00339"/>
    </source>
</evidence>
<dbReference type="PROSITE" id="PS50005">
    <property type="entry name" value="TPR"/>
    <property type="match status" value="3"/>
</dbReference>
<name>A0A6G1HDM9_9PEZI</name>
<evidence type="ECO:0000256" key="3">
    <source>
        <dbReference type="ARBA" id="ARBA00022776"/>
    </source>
</evidence>
<feature type="compositionally biased region" description="Basic and acidic residues" evidence="8">
    <location>
        <begin position="130"/>
        <end position="139"/>
    </location>
</feature>
<dbReference type="SUPFAM" id="SSF48452">
    <property type="entry name" value="TPR-like"/>
    <property type="match status" value="2"/>
</dbReference>
<dbReference type="InterPro" id="IPR011990">
    <property type="entry name" value="TPR-like_helical_dom_sf"/>
</dbReference>
<dbReference type="InterPro" id="IPR019734">
    <property type="entry name" value="TPR_rpt"/>
</dbReference>
<feature type="region of interest" description="Disordered" evidence="8">
    <location>
        <begin position="589"/>
        <end position="616"/>
    </location>
</feature>
<evidence type="ECO:0000256" key="4">
    <source>
        <dbReference type="ARBA" id="ARBA00022786"/>
    </source>
</evidence>
<feature type="region of interest" description="Disordered" evidence="8">
    <location>
        <begin position="629"/>
        <end position="694"/>
    </location>
</feature>
<dbReference type="Pfam" id="PF13181">
    <property type="entry name" value="TPR_8"/>
    <property type="match status" value="1"/>
</dbReference>
<dbReference type="PANTHER" id="PTHR12558:SF9">
    <property type="entry name" value="CELL DIVISION CYCLE PROTEIN 16 HOMOLOG"/>
    <property type="match status" value="1"/>
</dbReference>
<dbReference type="GO" id="GO:0051301">
    <property type="term" value="P:cell division"/>
    <property type="evidence" value="ECO:0007669"/>
    <property type="project" value="UniProtKB-KW"/>
</dbReference>
<accession>A0A6G1HDM9</accession>
<keyword evidence="10" id="KW-1185">Reference proteome</keyword>
<dbReference type="OrthoDB" id="10006270at2759"/>
<keyword evidence="6" id="KW-0131">Cell cycle</keyword>
<keyword evidence="4" id="KW-0833">Ubl conjugation pathway</keyword>
<evidence type="ECO:0000256" key="8">
    <source>
        <dbReference type="SAM" id="MobiDB-lite"/>
    </source>
</evidence>
<keyword evidence="2" id="KW-0677">Repeat</keyword>
<dbReference type="GO" id="GO:0005737">
    <property type="term" value="C:cytoplasm"/>
    <property type="evidence" value="ECO:0007669"/>
    <property type="project" value="TreeGrafter"/>
</dbReference>
<protein>
    <submittedName>
        <fullName evidence="9">TPR-like protein</fullName>
    </submittedName>
</protein>
<sequence length="694" mass="77313">MEKFLREWRQDALNKHQHDTAIFVGDKVLALTEDPNDAFWLAQVHFTTGNYTRALGFLNQHKLIADQPACKYLAGNCLIKQGKYDEALNILGLKDPDNLQIAPGNARRKHLHIQKNLRNGTSRGGSASHNRIDRSEERDGVETSTIRYEAGMCYLRGLCHAKMNAFDSAKECYKNAVRIDVQCFEAFDQLMKNSLLSPTEEWEFIESLDFDSISNTSDSATQEAAAFTKLLYTTRLSKYAHPTEFAAATEELSTHYNLSQNADILLSRAELLFTQCRFRESLYLTNKILARDKYNMSTLPLHLANLHELDEKNALFLLSHDLADNAPHEPTAWLAVGIYYLSTSRIADARRFFSKASFMDPHFGPAWIGFAHTFAAEGEHDQAISAYATAARLFQGTHLPQLFLGMQNLMLNNTVLAREYLNTAFNLCKTDPLLLNEMGVCFYHSDDLPNAIKMFRHALHLASYNIEYATARDGTTYVRNPDPESPYGDLMKHNTAFTSTRANLGHALRRAGHFEEALEHFSEVIRLGGRDTGIFAAKGLCYLEMGQTWDAIGALHQALSVNAQDTVATELLNRALELIGEEGLSGGITGAGAESGAGSSFATAQTRELEEEEFDRRIGLRRGAGRKSVRAGRKARALEPLDPRDFDTPERSGMSRGIGDEEMEGEGAMSSPPEASAYDMDLEGDSMAVDSDDE</sequence>
<dbReference type="GO" id="GO:0045842">
    <property type="term" value="P:positive regulation of mitotic metaphase/anaphase transition"/>
    <property type="evidence" value="ECO:0007669"/>
    <property type="project" value="TreeGrafter"/>
</dbReference>
<feature type="region of interest" description="Disordered" evidence="8">
    <location>
        <begin position="116"/>
        <end position="139"/>
    </location>
</feature>
<feature type="repeat" description="TPR" evidence="7">
    <location>
        <begin position="432"/>
        <end position="465"/>
    </location>
</feature>
<feature type="compositionally biased region" description="Basic and acidic residues" evidence="8">
    <location>
        <begin position="636"/>
        <end position="650"/>
    </location>
</feature>
<proteinExistence type="predicted"/>
<dbReference type="Proteomes" id="UP000800041">
    <property type="component" value="Unassembled WGS sequence"/>
</dbReference>
<dbReference type="Pfam" id="PF13374">
    <property type="entry name" value="TPR_10"/>
    <property type="match status" value="1"/>
</dbReference>
<keyword evidence="5 7" id="KW-0802">TPR repeat</keyword>
<dbReference type="Gene3D" id="1.25.40.10">
    <property type="entry name" value="Tetratricopeptide repeat domain"/>
    <property type="match status" value="1"/>
</dbReference>
<dbReference type="GO" id="GO:0016567">
    <property type="term" value="P:protein ubiquitination"/>
    <property type="evidence" value="ECO:0007669"/>
    <property type="project" value="TreeGrafter"/>
</dbReference>
<evidence type="ECO:0000313" key="9">
    <source>
        <dbReference type="EMBL" id="KAF1991130.1"/>
    </source>
</evidence>
<reference evidence="9" key="1">
    <citation type="journal article" date="2020" name="Stud. Mycol.">
        <title>101 Dothideomycetes genomes: a test case for predicting lifestyles and emergence of pathogens.</title>
        <authorList>
            <person name="Haridas S."/>
            <person name="Albert R."/>
            <person name="Binder M."/>
            <person name="Bloem J."/>
            <person name="Labutti K."/>
            <person name="Salamov A."/>
            <person name="Andreopoulos B."/>
            <person name="Baker S."/>
            <person name="Barry K."/>
            <person name="Bills G."/>
            <person name="Bluhm B."/>
            <person name="Cannon C."/>
            <person name="Castanera R."/>
            <person name="Culley D."/>
            <person name="Daum C."/>
            <person name="Ezra D."/>
            <person name="Gonzalez J."/>
            <person name="Henrissat B."/>
            <person name="Kuo A."/>
            <person name="Liang C."/>
            <person name="Lipzen A."/>
            <person name="Lutzoni F."/>
            <person name="Magnuson J."/>
            <person name="Mondo S."/>
            <person name="Nolan M."/>
            <person name="Ohm R."/>
            <person name="Pangilinan J."/>
            <person name="Park H.-J."/>
            <person name="Ramirez L."/>
            <person name="Alfaro M."/>
            <person name="Sun H."/>
            <person name="Tritt A."/>
            <person name="Yoshinaga Y."/>
            <person name="Zwiers L.-H."/>
            <person name="Turgeon B."/>
            <person name="Goodwin S."/>
            <person name="Spatafora J."/>
            <person name="Crous P."/>
            <person name="Grigoriev I."/>
        </authorList>
    </citation>
    <scope>NUCLEOTIDE SEQUENCE</scope>
    <source>
        <strain evidence="9">CBS 113979</strain>
    </source>
</reference>
<dbReference type="GO" id="GO:0005680">
    <property type="term" value="C:anaphase-promoting complex"/>
    <property type="evidence" value="ECO:0007669"/>
    <property type="project" value="TreeGrafter"/>
</dbReference>
<dbReference type="AlphaFoldDB" id="A0A6G1HDM9"/>
<evidence type="ECO:0000256" key="1">
    <source>
        <dbReference type="ARBA" id="ARBA00022618"/>
    </source>
</evidence>
<feature type="compositionally biased region" description="Polar residues" evidence="8">
    <location>
        <begin position="116"/>
        <end position="129"/>
    </location>
</feature>
<dbReference type="GO" id="GO:0031145">
    <property type="term" value="P:anaphase-promoting complex-dependent catabolic process"/>
    <property type="evidence" value="ECO:0007669"/>
    <property type="project" value="TreeGrafter"/>
</dbReference>
<evidence type="ECO:0000256" key="2">
    <source>
        <dbReference type="ARBA" id="ARBA00022737"/>
    </source>
</evidence>
<keyword evidence="1" id="KW-0132">Cell division</keyword>
<dbReference type="Pfam" id="PF12895">
    <property type="entry name" value="ANAPC3"/>
    <property type="match status" value="1"/>
</dbReference>
<organism evidence="9 10">
    <name type="scientific">Aulographum hederae CBS 113979</name>
    <dbReference type="NCBI Taxonomy" id="1176131"/>
    <lineage>
        <taxon>Eukaryota</taxon>
        <taxon>Fungi</taxon>
        <taxon>Dikarya</taxon>
        <taxon>Ascomycota</taxon>
        <taxon>Pezizomycotina</taxon>
        <taxon>Dothideomycetes</taxon>
        <taxon>Pleosporomycetidae</taxon>
        <taxon>Aulographales</taxon>
        <taxon>Aulographaceae</taxon>
    </lineage>
</organism>
<keyword evidence="3" id="KW-0498">Mitosis</keyword>
<dbReference type="SMART" id="SM00028">
    <property type="entry name" value="TPR"/>
    <property type="match status" value="9"/>
</dbReference>